<organism evidence="1 2">
    <name type="scientific">Terrisporobacter muris</name>
    <dbReference type="NCBI Taxonomy" id="2963284"/>
    <lineage>
        <taxon>Bacteria</taxon>
        <taxon>Bacillati</taxon>
        <taxon>Bacillota</taxon>
        <taxon>Clostridia</taxon>
        <taxon>Peptostreptococcales</taxon>
        <taxon>Peptostreptococcaceae</taxon>
        <taxon>Terrisporobacter</taxon>
    </lineage>
</organism>
<sequence>AIMRNIIDYVESEFHTMNEKKFNTVDSLILSQVTNYLYDDLVGNLSNLKPPIYFKDLLKAEYFGKMFRSFILPKKNKHLLFSLAASPRFRNIEINYHVSKIDSDEEKQFSATTFILSNEFAYLGFRGTDTTVVGWKEDFNMAFVCPIPSQLEGVDYVNTIAKLLPHKLYIGGHSKGGNIAVYSAMNCNNSIKPRIEKIYSHDGPGFREEVIKSEEFKSIKYKINKTIPYSSLVGILLENHEYYHVVKSSGVGGIMQHDPFWWEVGNEDFIYLDELSSKSKYINKTLNTWLSQISDEKRKQFIEALFEVLNSTKCETITDIAVNWKTNLPIILDAIKHMDPEEKVLIMELFRQLAFLSIKIMSKNDKNYVILQNRNKS</sequence>
<reference evidence="1" key="1">
    <citation type="submission" date="2022-07" db="EMBL/GenBank/DDBJ databases">
        <title>Enhanced cultured diversity of the mouse gut microbiota enables custom-made synthetic communities.</title>
        <authorList>
            <person name="Afrizal A."/>
        </authorList>
    </citation>
    <scope>NUCLEOTIDE SEQUENCE</scope>
    <source>
        <strain evidence="1">DSM 29186</strain>
    </source>
</reference>
<accession>A0A9X2S4A4</accession>
<dbReference type="RefSeq" id="WP_257560621.1">
    <property type="nucleotide sequence ID" value="NZ_JANKBY010000225.1"/>
</dbReference>
<protein>
    <submittedName>
        <fullName evidence="1">DUF2974 domain-containing protein</fullName>
    </submittedName>
</protein>
<evidence type="ECO:0000313" key="1">
    <source>
        <dbReference type="EMBL" id="MCR1823997.1"/>
    </source>
</evidence>
<dbReference type="InterPro" id="IPR024499">
    <property type="entry name" value="Mbeg1-like"/>
</dbReference>
<gene>
    <name evidence="1" type="ORF">NSA58_14495</name>
</gene>
<feature type="non-terminal residue" evidence="1">
    <location>
        <position position="1"/>
    </location>
</feature>
<dbReference type="SUPFAM" id="SSF53474">
    <property type="entry name" value="alpha/beta-Hydrolases"/>
    <property type="match status" value="1"/>
</dbReference>
<evidence type="ECO:0000313" key="2">
    <source>
        <dbReference type="Proteomes" id="UP001140817"/>
    </source>
</evidence>
<dbReference type="Pfam" id="PF11187">
    <property type="entry name" value="Mbeg1-like"/>
    <property type="match status" value="1"/>
</dbReference>
<proteinExistence type="predicted"/>
<dbReference type="EMBL" id="JANKBY010000225">
    <property type="protein sequence ID" value="MCR1823997.1"/>
    <property type="molecule type" value="Genomic_DNA"/>
</dbReference>
<dbReference type="InterPro" id="IPR029058">
    <property type="entry name" value="AB_hydrolase_fold"/>
</dbReference>
<name>A0A9X2S4A4_9FIRM</name>
<dbReference type="AlphaFoldDB" id="A0A9X2S4A4"/>
<comment type="caution">
    <text evidence="1">The sequence shown here is derived from an EMBL/GenBank/DDBJ whole genome shotgun (WGS) entry which is preliminary data.</text>
</comment>
<dbReference type="Proteomes" id="UP001140817">
    <property type="component" value="Unassembled WGS sequence"/>
</dbReference>
<keyword evidence="2" id="KW-1185">Reference proteome</keyword>